<dbReference type="HOGENOM" id="CLU_002977_6_1_6"/>
<protein>
    <recommendedName>
        <fullName evidence="3">DNA topoisomerase (ATP-hydrolyzing)</fullName>
        <ecNumber evidence="3">5.6.2.2</ecNumber>
    </recommendedName>
</protein>
<comment type="caution">
    <text evidence="9">The sequence shown here is derived from an EMBL/GenBank/DDBJ whole genome shotgun (WGS) entry which is preliminary data.</text>
</comment>
<feature type="active site" description="O-(5'-phospho-DNA)-tyrosine intermediate" evidence="7">
    <location>
        <position position="122"/>
    </location>
</feature>
<evidence type="ECO:0000313" key="9">
    <source>
        <dbReference type="EMBL" id="KIE64013.1"/>
    </source>
</evidence>
<dbReference type="InterPro" id="IPR013760">
    <property type="entry name" value="Topo_IIA-like_dom_sf"/>
</dbReference>
<dbReference type="EC" id="5.6.2.2" evidence="3"/>
<reference evidence="9 10" key="1">
    <citation type="journal article" date="2014" name="G3 (Bethesda)">
        <title>Genome sequence of Candidatus Riesia pediculischaeffi, endosymbiont of chimpanzee lice, and genomic comparison of recently acquired endosymbionts from human and chimpanzee lice.</title>
        <authorList>
            <person name="Boyd B.M."/>
            <person name="Allen J.M."/>
            <person name="de Crecy-Lagard V."/>
            <person name="Reed D.L."/>
        </authorList>
    </citation>
    <scope>NUCLEOTIDE SEQUENCE [LARGE SCALE GENOMIC DNA]</scope>
    <source>
        <strain evidence="9 10">PTSU</strain>
    </source>
</reference>
<dbReference type="Gene3D" id="1.10.268.10">
    <property type="entry name" value="Topoisomerase, domain 3"/>
    <property type="match status" value="1"/>
</dbReference>
<dbReference type="NCBIfam" id="TIGR01063">
    <property type="entry name" value="gyrA"/>
    <property type="match status" value="1"/>
</dbReference>
<gene>
    <name evidence="9" type="ORF">P689_122182</name>
</gene>
<proteinExistence type="inferred from homology"/>
<organism evidence="9 10">
    <name type="scientific">Candidatus Riesia pediculischaeffi PTSU</name>
    <dbReference type="NCBI Taxonomy" id="1401651"/>
    <lineage>
        <taxon>Bacteria</taxon>
        <taxon>Pseudomonadati</taxon>
        <taxon>Pseudomonadota</taxon>
        <taxon>Gammaproteobacteria</taxon>
        <taxon>Enterobacterales</taxon>
        <taxon>Enterobacteriaceae</taxon>
        <taxon>Candidatus Riesia</taxon>
    </lineage>
</organism>
<evidence type="ECO:0000313" key="10">
    <source>
        <dbReference type="Proteomes" id="UP000054529"/>
    </source>
</evidence>
<dbReference type="NCBIfam" id="NF004043">
    <property type="entry name" value="PRK05560.1"/>
    <property type="match status" value="1"/>
</dbReference>
<dbReference type="RefSeq" id="WP_039719785.1">
    <property type="nucleotide sequence ID" value="NZ_AWXV01000004.1"/>
</dbReference>
<dbReference type="FunFam" id="3.90.199.10:FF:000001">
    <property type="entry name" value="DNA gyrase subunit A"/>
    <property type="match status" value="1"/>
</dbReference>
<accession>A0A0C1V837</accession>
<dbReference type="NCBIfam" id="NF004044">
    <property type="entry name" value="PRK05561.1"/>
    <property type="match status" value="1"/>
</dbReference>
<evidence type="ECO:0000256" key="7">
    <source>
        <dbReference type="PROSITE-ProRule" id="PRU01384"/>
    </source>
</evidence>
<dbReference type="Proteomes" id="UP000054529">
    <property type="component" value="Unassembled WGS sequence"/>
</dbReference>
<dbReference type="PANTHER" id="PTHR43493">
    <property type="entry name" value="DNA GYRASE/TOPOISOMERASE SUBUNIT A"/>
    <property type="match status" value="1"/>
</dbReference>
<dbReference type="GO" id="GO:0003918">
    <property type="term" value="F:DNA topoisomerase type II (double strand cut, ATP-hydrolyzing) activity"/>
    <property type="evidence" value="ECO:0007669"/>
    <property type="project" value="UniProtKB-EC"/>
</dbReference>
<evidence type="ECO:0000256" key="6">
    <source>
        <dbReference type="ARBA" id="ARBA00023235"/>
    </source>
</evidence>
<dbReference type="SUPFAM" id="SSF101904">
    <property type="entry name" value="GyrA/ParC C-terminal domain-like"/>
    <property type="match status" value="1"/>
</dbReference>
<evidence type="ECO:0000256" key="4">
    <source>
        <dbReference type="ARBA" id="ARBA00023029"/>
    </source>
</evidence>
<dbReference type="FunFam" id="3.30.1360.40:FF:000002">
    <property type="entry name" value="DNA gyrase subunit A"/>
    <property type="match status" value="1"/>
</dbReference>
<dbReference type="Pfam" id="PF03989">
    <property type="entry name" value="DNA_gyraseA_C"/>
    <property type="match status" value="6"/>
</dbReference>
<dbReference type="GO" id="GO:0006265">
    <property type="term" value="P:DNA topological change"/>
    <property type="evidence" value="ECO:0007669"/>
    <property type="project" value="UniProtKB-UniRule"/>
</dbReference>
<dbReference type="GO" id="GO:0005524">
    <property type="term" value="F:ATP binding"/>
    <property type="evidence" value="ECO:0007669"/>
    <property type="project" value="InterPro"/>
</dbReference>
<dbReference type="Pfam" id="PF00521">
    <property type="entry name" value="DNA_topoisoIV"/>
    <property type="match status" value="1"/>
</dbReference>
<dbReference type="EMBL" id="AWXV01000004">
    <property type="protein sequence ID" value="KIE64013.1"/>
    <property type="molecule type" value="Genomic_DNA"/>
</dbReference>
<dbReference type="OrthoDB" id="9806486at2"/>
<name>A0A0C1V837_9ENTR</name>
<dbReference type="AlphaFoldDB" id="A0A0C1V837"/>
<dbReference type="Gene3D" id="2.120.10.90">
    <property type="entry name" value="DNA gyrase/topoisomerase IV, subunit A, C-terminal"/>
    <property type="match status" value="1"/>
</dbReference>
<comment type="similarity">
    <text evidence="2">Belongs to the type II topoisomerase GyrA/ParC subunit family.</text>
</comment>
<dbReference type="InterPro" id="IPR006691">
    <property type="entry name" value="GyrA/parC_rep"/>
</dbReference>
<dbReference type="PROSITE" id="PS52040">
    <property type="entry name" value="TOPO_IIA"/>
    <property type="match status" value="1"/>
</dbReference>
<dbReference type="GO" id="GO:0005737">
    <property type="term" value="C:cytoplasm"/>
    <property type="evidence" value="ECO:0007669"/>
    <property type="project" value="TreeGrafter"/>
</dbReference>
<evidence type="ECO:0000256" key="1">
    <source>
        <dbReference type="ARBA" id="ARBA00000185"/>
    </source>
</evidence>
<dbReference type="InterPro" id="IPR035516">
    <property type="entry name" value="Gyrase/topoIV_suA_C"/>
</dbReference>
<dbReference type="InterPro" id="IPR050220">
    <property type="entry name" value="Type_II_DNA_Topoisomerases"/>
</dbReference>
<evidence type="ECO:0000259" key="8">
    <source>
        <dbReference type="PROSITE" id="PS52040"/>
    </source>
</evidence>
<dbReference type="GO" id="GO:0003677">
    <property type="term" value="F:DNA binding"/>
    <property type="evidence" value="ECO:0007669"/>
    <property type="project" value="UniProtKB-UniRule"/>
</dbReference>
<dbReference type="GO" id="GO:0009330">
    <property type="term" value="C:DNA topoisomerase type II (double strand cut, ATP-hydrolyzing) complex"/>
    <property type="evidence" value="ECO:0007669"/>
    <property type="project" value="TreeGrafter"/>
</dbReference>
<evidence type="ECO:0000256" key="5">
    <source>
        <dbReference type="ARBA" id="ARBA00023125"/>
    </source>
</evidence>
<dbReference type="CDD" id="cd00187">
    <property type="entry name" value="TOP4c"/>
    <property type="match status" value="1"/>
</dbReference>
<evidence type="ECO:0000256" key="2">
    <source>
        <dbReference type="ARBA" id="ARBA00008263"/>
    </source>
</evidence>
<keyword evidence="6 7" id="KW-0413">Isomerase</keyword>
<keyword evidence="4 7" id="KW-0799">Topoisomerase</keyword>
<dbReference type="SMART" id="SM00434">
    <property type="entry name" value="TOP4c"/>
    <property type="match status" value="1"/>
</dbReference>
<dbReference type="Gene3D" id="3.90.199.10">
    <property type="entry name" value="Topoisomerase II, domain 5"/>
    <property type="match status" value="1"/>
</dbReference>
<dbReference type="InterPro" id="IPR013757">
    <property type="entry name" value="Topo_IIA_A_a_sf"/>
</dbReference>
<keyword evidence="5 7" id="KW-0238">DNA-binding</keyword>
<feature type="domain" description="Topo IIA-type catalytic" evidence="8">
    <location>
        <begin position="34"/>
        <end position="538"/>
    </location>
</feature>
<dbReference type="PANTHER" id="PTHR43493:SF5">
    <property type="entry name" value="DNA GYRASE SUBUNIT A, CHLOROPLASTIC_MITOCHONDRIAL"/>
    <property type="match status" value="1"/>
</dbReference>
<evidence type="ECO:0000256" key="3">
    <source>
        <dbReference type="ARBA" id="ARBA00012895"/>
    </source>
</evidence>
<dbReference type="PATRIC" id="fig|1401651.3.peg.448"/>
<comment type="catalytic activity">
    <reaction evidence="1 7">
        <text>ATP-dependent breakage, passage and rejoining of double-stranded DNA.</text>
        <dbReference type="EC" id="5.6.2.2"/>
    </reaction>
</comment>
<sequence>MNNIFREVSSISIEEELKHSYLDYAMSVIVGRALPDVRDGLKPVHRRVLYAMSKLGNNWNRPYKKSARIVGDVIGKYHPHGDGSVYDAIVRLAQPFSMRYTLIDGQGNFGSVDGDSAAAMRYTEIRMSKIAQELLEDLEKDTVNFVNNYDGNEKMPDVMPTKIPNLLINGSSGIAVGMTTNIPPHNIGEVIDACLAYIDNKDIRTEELLEHIQGPDFPTAATIYDKKEKIVNIYRTGKGTIQVRAFTKTEYDKKNNRSSIIIKEIPYQINKVKLIEKVIELVKERKIDGIHEVRDESDKDGMRVVIELKRESEASLVLNNLYALTQLQTSVNINMIALLKGQPTLLNLKKIISSFIDYRKEIVIKRTMFESDQIKKRILSLEAMIISLQNIDFIIDLIKRSNTPKEALSYLISYRWKLRDTFKEEDIDQILLTRRDWMILSKDNLNNFKDDYYQFNEEQAQTILDIKLQKLTNLEKDKIFEEYSTLNREFISLVQILKKPDRLMEIIKNELIYIKDQYRDKRRTKIIEDNNKISHEDLIKKRKVIVTLSNQGYVKFQSLSEYDVQKRGGKGKSSVRLKENDFVKCLLITDTHDNILCMSNLGRIFSIKVYRLPESSRFSLGKPIVNFLSMKEGERITSIFSLQNFKRRNYILIATLMGLVKKIPIEFLTNSKKNGIIIINLNKDDEVISMKSIKKKSEIILLTSSSKAIRFSENSIRLTGRKSMGVMGVKIQKDEKLVSMIVVRKGKDILTITENGYGNRTRESDYLKKSRFIRGVSVIKNDKRNGNIVGAIQISRSDQAIIFTNSGMLIRISAGDINVFKRNTKGIILIRKVENQIVSGICNIS</sequence>
<dbReference type="InterPro" id="IPR002205">
    <property type="entry name" value="Topo_IIA_dom_A"/>
</dbReference>
<dbReference type="Gene3D" id="3.30.1360.40">
    <property type="match status" value="1"/>
</dbReference>
<dbReference type="SUPFAM" id="SSF56719">
    <property type="entry name" value="Type II DNA topoisomerase"/>
    <property type="match status" value="1"/>
</dbReference>
<dbReference type="InterPro" id="IPR013758">
    <property type="entry name" value="Topo_IIA_A/C_ab"/>
</dbReference>